<accession>A0ACA9NK65</accession>
<gene>
    <name evidence="1" type="ORF">SCALOS_LOCUS9016</name>
</gene>
<feature type="non-terminal residue" evidence="1">
    <location>
        <position position="1"/>
    </location>
</feature>
<protein>
    <submittedName>
        <fullName evidence="1">4237_t:CDS:1</fullName>
    </submittedName>
</protein>
<comment type="caution">
    <text evidence="1">The sequence shown here is derived from an EMBL/GenBank/DDBJ whole genome shotgun (WGS) entry which is preliminary data.</text>
</comment>
<organism evidence="1 2">
    <name type="scientific">Scutellospora calospora</name>
    <dbReference type="NCBI Taxonomy" id="85575"/>
    <lineage>
        <taxon>Eukaryota</taxon>
        <taxon>Fungi</taxon>
        <taxon>Fungi incertae sedis</taxon>
        <taxon>Mucoromycota</taxon>
        <taxon>Glomeromycotina</taxon>
        <taxon>Glomeromycetes</taxon>
        <taxon>Diversisporales</taxon>
        <taxon>Gigasporaceae</taxon>
        <taxon>Scutellospora</taxon>
    </lineage>
</organism>
<keyword evidence="2" id="KW-1185">Reference proteome</keyword>
<feature type="non-terminal residue" evidence="1">
    <location>
        <position position="293"/>
    </location>
</feature>
<name>A0ACA9NK65_9GLOM</name>
<evidence type="ECO:0000313" key="2">
    <source>
        <dbReference type="Proteomes" id="UP000789860"/>
    </source>
</evidence>
<dbReference type="Proteomes" id="UP000789860">
    <property type="component" value="Unassembled WGS sequence"/>
</dbReference>
<proteinExistence type="predicted"/>
<sequence>IDFPELATSINSTVQQLFFFFLDQFRSKKGYVASNFLKLQANYADILLKSSNWRWSVKYQQTYKDPIHHEPDSKIDQIDKISKQENKLEHENIIASTLENSTAKASPETIHETKILKVLKASKMPATRVSRLFHYSGLAIGLGVGALSETFRRATGVSDTKSSSVFVNEANIDRLVDKLTKMRGAALKLGQMLSIQGNEMLPDPLEKLILKVQDSANYMPIWQMEKIMLTELGQNWRENFSYFDSTPIAAASIGQVHGAELASTKMKLAIKIQYPGIVASIDSDLNNLRTLVR</sequence>
<reference evidence="1" key="1">
    <citation type="submission" date="2021-06" db="EMBL/GenBank/DDBJ databases">
        <authorList>
            <person name="Kallberg Y."/>
            <person name="Tangrot J."/>
            <person name="Rosling A."/>
        </authorList>
    </citation>
    <scope>NUCLEOTIDE SEQUENCE</scope>
    <source>
        <strain evidence="1">AU212A</strain>
    </source>
</reference>
<dbReference type="EMBL" id="CAJVPM010026091">
    <property type="protein sequence ID" value="CAG8660633.1"/>
    <property type="molecule type" value="Genomic_DNA"/>
</dbReference>
<evidence type="ECO:0000313" key="1">
    <source>
        <dbReference type="EMBL" id="CAG8660633.1"/>
    </source>
</evidence>